<dbReference type="Proteomes" id="UP000796880">
    <property type="component" value="Unassembled WGS sequence"/>
</dbReference>
<reference evidence="2" key="1">
    <citation type="submission" date="2020-03" db="EMBL/GenBank/DDBJ databases">
        <title>A high-quality chromosome-level genome assembly of a woody plant with both climbing and erect habits, Rhamnella rubrinervis.</title>
        <authorList>
            <person name="Lu Z."/>
            <person name="Yang Y."/>
            <person name="Zhu X."/>
            <person name="Sun Y."/>
        </authorList>
    </citation>
    <scope>NUCLEOTIDE SEQUENCE</scope>
    <source>
        <strain evidence="2">BYM</strain>
        <tissue evidence="2">Leaf</tissue>
    </source>
</reference>
<organism evidence="2 3">
    <name type="scientific">Rhamnella rubrinervis</name>
    <dbReference type="NCBI Taxonomy" id="2594499"/>
    <lineage>
        <taxon>Eukaryota</taxon>
        <taxon>Viridiplantae</taxon>
        <taxon>Streptophyta</taxon>
        <taxon>Embryophyta</taxon>
        <taxon>Tracheophyta</taxon>
        <taxon>Spermatophyta</taxon>
        <taxon>Magnoliopsida</taxon>
        <taxon>eudicotyledons</taxon>
        <taxon>Gunneridae</taxon>
        <taxon>Pentapetalae</taxon>
        <taxon>rosids</taxon>
        <taxon>fabids</taxon>
        <taxon>Rosales</taxon>
        <taxon>Rhamnaceae</taxon>
        <taxon>rhamnoid group</taxon>
        <taxon>Rhamneae</taxon>
        <taxon>Rhamnella</taxon>
    </lineage>
</organism>
<dbReference type="EMBL" id="VOIH02000008">
    <property type="protein sequence ID" value="KAF3440977.1"/>
    <property type="molecule type" value="Genomic_DNA"/>
</dbReference>
<comment type="caution">
    <text evidence="2">The sequence shown here is derived from an EMBL/GenBank/DDBJ whole genome shotgun (WGS) entry which is preliminary data.</text>
</comment>
<keyword evidence="3" id="KW-1185">Reference proteome</keyword>
<proteinExistence type="predicted"/>
<dbReference type="AlphaFoldDB" id="A0A8K0EC31"/>
<evidence type="ECO:0000313" key="2">
    <source>
        <dbReference type="EMBL" id="KAF3440977.1"/>
    </source>
</evidence>
<evidence type="ECO:0000313" key="3">
    <source>
        <dbReference type="Proteomes" id="UP000796880"/>
    </source>
</evidence>
<protein>
    <submittedName>
        <fullName evidence="2">Uncharacterized protein</fullName>
    </submittedName>
</protein>
<sequence>MLCQLRKENPFQLSYPHVTKRRNTGDPKDMNYEMSYASIKDNDDEEEDLKTHPHYHSDGYYGGSSSVY</sequence>
<name>A0A8K0EC31_9ROSA</name>
<feature type="region of interest" description="Disordered" evidence="1">
    <location>
        <begin position="14"/>
        <end position="68"/>
    </location>
</feature>
<accession>A0A8K0EC31</accession>
<evidence type="ECO:0000256" key="1">
    <source>
        <dbReference type="SAM" id="MobiDB-lite"/>
    </source>
</evidence>
<gene>
    <name evidence="2" type="ORF">FNV43_RR19263</name>
</gene>